<evidence type="ECO:0000259" key="1">
    <source>
        <dbReference type="Pfam" id="PF01814"/>
    </source>
</evidence>
<comment type="caution">
    <text evidence="2">The sequence shown here is derived from an EMBL/GenBank/DDBJ whole genome shotgun (WGS) entry which is preliminary data.</text>
</comment>
<keyword evidence="3" id="KW-1185">Reference proteome</keyword>
<dbReference type="Proteomes" id="UP001256646">
    <property type="component" value="Unassembled WGS sequence"/>
</dbReference>
<dbReference type="RefSeq" id="WP_309556432.1">
    <property type="nucleotide sequence ID" value="NZ_JAVJAN010000019.1"/>
</dbReference>
<organism evidence="2 3">
    <name type="scientific">Clostridium aquiflavi</name>
    <dbReference type="NCBI Taxonomy" id="3073603"/>
    <lineage>
        <taxon>Bacteria</taxon>
        <taxon>Bacillati</taxon>
        <taxon>Bacillota</taxon>
        <taxon>Clostridia</taxon>
        <taxon>Eubacteriales</taxon>
        <taxon>Clostridiaceae</taxon>
        <taxon>Clostridium</taxon>
    </lineage>
</organism>
<name>A0ABU1EHM0_9CLOT</name>
<dbReference type="InterPro" id="IPR012312">
    <property type="entry name" value="Hemerythrin-like"/>
</dbReference>
<dbReference type="EMBL" id="JAVJAN010000019">
    <property type="protein sequence ID" value="MDR5587469.1"/>
    <property type="molecule type" value="Genomic_DNA"/>
</dbReference>
<reference evidence="2 3" key="1">
    <citation type="submission" date="2023-09" db="EMBL/GenBank/DDBJ databases">
        <authorList>
            <person name="Zhai L."/>
        </authorList>
    </citation>
    <scope>NUCLEOTIDE SEQUENCE [LARGE SCALE GENOMIC DNA]</scope>
    <source>
        <strain evidence="2 3">5 N-1</strain>
    </source>
</reference>
<sequence>MDLKNFKRQHIEIYDIIKKIEEIIIKDDISDYFDELASNINKLSGKLQIHLNTEDKFLYPNLLKDDNVKHIAQRYVDEMGGILIQFISYKDKFNTKIKLKENKNHIISETNSILLKITRRMNKEENELYKLI</sequence>
<gene>
    <name evidence="2" type="ORF">RGC78_08300</name>
</gene>
<accession>A0ABU1EHM0</accession>
<dbReference type="Pfam" id="PF01814">
    <property type="entry name" value="Hemerythrin"/>
    <property type="match status" value="1"/>
</dbReference>
<evidence type="ECO:0000313" key="2">
    <source>
        <dbReference type="EMBL" id="MDR5587469.1"/>
    </source>
</evidence>
<proteinExistence type="predicted"/>
<feature type="domain" description="Hemerythrin-like" evidence="1">
    <location>
        <begin position="3"/>
        <end position="131"/>
    </location>
</feature>
<evidence type="ECO:0000313" key="3">
    <source>
        <dbReference type="Proteomes" id="UP001256646"/>
    </source>
</evidence>
<protein>
    <submittedName>
        <fullName evidence="2">Hemerythrin domain-containing protein</fullName>
    </submittedName>
</protein>